<accession>A0A1M6AP27</accession>
<organism evidence="6 7">
    <name type="scientific">Pseudobutyrivibrio xylanivorans DSM 14809</name>
    <dbReference type="NCBI Taxonomy" id="1123012"/>
    <lineage>
        <taxon>Bacteria</taxon>
        <taxon>Bacillati</taxon>
        <taxon>Bacillota</taxon>
        <taxon>Clostridia</taxon>
        <taxon>Lachnospirales</taxon>
        <taxon>Lachnospiraceae</taxon>
        <taxon>Pseudobutyrivibrio</taxon>
    </lineage>
</organism>
<keyword evidence="4" id="KW-0472">Membrane</keyword>
<dbReference type="RefSeq" id="WP_072911536.1">
    <property type="nucleotide sequence ID" value="NZ_FQYQ01000001.1"/>
</dbReference>
<dbReference type="GO" id="GO:0016042">
    <property type="term" value="P:lipid catabolic process"/>
    <property type="evidence" value="ECO:0007669"/>
    <property type="project" value="UniProtKB-KW"/>
</dbReference>
<keyword evidence="7" id="KW-1185">Reference proteome</keyword>
<dbReference type="AlphaFoldDB" id="A0A1M6AP27"/>
<evidence type="ECO:0000256" key="2">
    <source>
        <dbReference type="ARBA" id="ARBA00022963"/>
    </source>
</evidence>
<dbReference type="SUPFAM" id="SSF53474">
    <property type="entry name" value="alpha/beta-Hydrolases"/>
    <property type="match status" value="1"/>
</dbReference>
<dbReference type="PANTHER" id="PTHR10272">
    <property type="entry name" value="PLATELET-ACTIVATING FACTOR ACETYLHYDROLASE"/>
    <property type="match status" value="1"/>
</dbReference>
<evidence type="ECO:0000313" key="6">
    <source>
        <dbReference type="EMBL" id="SHI38222.1"/>
    </source>
</evidence>
<evidence type="ECO:0000313" key="7">
    <source>
        <dbReference type="Proteomes" id="UP000184185"/>
    </source>
</evidence>
<proteinExistence type="predicted"/>
<name>A0A1M6AP27_PSEXY</name>
<sequence>MFVWICLIILVEVLTFGFTNKKLKAAGKRGIRILANIGFILILLVTLRCALFPPVGEMPTNGQYEITSNEYWLEEDRVDPYLESGDKRVLWVREWKPVDCDEEKPVVIASHGSCGSIDNNRSMYRELASNGYTVLAVAHYGQSASFVFEDGKSTGPSMIFIKQMTSLDPENNPEEAFEVYKEWMDIRTTDLNTVMDDYNNKNGKTEFVAMGHSLGGSAAYAMARIRSDVIGVVALESPFMYDIEGVENGKYVFNQEDYNVPLLNIYSDSVYPHLFEADFSEYANNKLFLERSNEQYTTIHYEGVGHMGLCDLSRQSPILAAMFSGGFQKVNARIQLDTLNKDCLEWIENIR</sequence>
<keyword evidence="2" id="KW-0442">Lipid degradation</keyword>
<reference evidence="6 7" key="1">
    <citation type="submission" date="2016-11" db="EMBL/GenBank/DDBJ databases">
        <authorList>
            <person name="Jaros S."/>
            <person name="Januszkiewicz K."/>
            <person name="Wedrychowicz H."/>
        </authorList>
    </citation>
    <scope>NUCLEOTIDE SEQUENCE [LARGE SCALE GENOMIC DNA]</scope>
    <source>
        <strain evidence="6 7">DSM 14809</strain>
    </source>
</reference>
<feature type="transmembrane region" description="Helical" evidence="4">
    <location>
        <begin position="31"/>
        <end position="51"/>
    </location>
</feature>
<dbReference type="OrthoDB" id="9814760at2"/>
<gene>
    <name evidence="6" type="ORF">SAMN02745725_00310</name>
</gene>
<keyword evidence="4" id="KW-1133">Transmembrane helix</keyword>
<dbReference type="InterPro" id="IPR029058">
    <property type="entry name" value="AB_hydrolase_fold"/>
</dbReference>
<keyword evidence="3" id="KW-0443">Lipid metabolism</keyword>
<dbReference type="GO" id="GO:0003847">
    <property type="term" value="F:1-alkyl-2-acetylglycerophosphocholine esterase activity"/>
    <property type="evidence" value="ECO:0007669"/>
    <property type="project" value="TreeGrafter"/>
</dbReference>
<evidence type="ECO:0000259" key="5">
    <source>
        <dbReference type="Pfam" id="PF12146"/>
    </source>
</evidence>
<keyword evidence="1 6" id="KW-0378">Hydrolase</keyword>
<evidence type="ECO:0000256" key="3">
    <source>
        <dbReference type="ARBA" id="ARBA00023098"/>
    </source>
</evidence>
<dbReference type="InterPro" id="IPR022742">
    <property type="entry name" value="Hydrolase_4"/>
</dbReference>
<feature type="domain" description="Serine aminopeptidase S33" evidence="5">
    <location>
        <begin position="102"/>
        <end position="240"/>
    </location>
</feature>
<evidence type="ECO:0000256" key="4">
    <source>
        <dbReference type="SAM" id="Phobius"/>
    </source>
</evidence>
<evidence type="ECO:0000256" key="1">
    <source>
        <dbReference type="ARBA" id="ARBA00022801"/>
    </source>
</evidence>
<protein>
    <submittedName>
        <fullName evidence="6">Alpha/beta hydrolase family protein</fullName>
    </submittedName>
</protein>
<dbReference type="Pfam" id="PF12146">
    <property type="entry name" value="Hydrolase_4"/>
    <property type="match status" value="1"/>
</dbReference>
<dbReference type="Gene3D" id="3.40.50.1820">
    <property type="entry name" value="alpha/beta hydrolase"/>
    <property type="match status" value="1"/>
</dbReference>
<keyword evidence="4" id="KW-0812">Transmembrane</keyword>
<dbReference type="PANTHER" id="PTHR10272:SF0">
    <property type="entry name" value="PLATELET-ACTIVATING FACTOR ACETYLHYDROLASE"/>
    <property type="match status" value="1"/>
</dbReference>
<dbReference type="Proteomes" id="UP000184185">
    <property type="component" value="Unassembled WGS sequence"/>
</dbReference>
<dbReference type="EMBL" id="FQYQ01000001">
    <property type="protein sequence ID" value="SHI38222.1"/>
    <property type="molecule type" value="Genomic_DNA"/>
</dbReference>